<reference evidence="2 3" key="1">
    <citation type="submission" date="2021-01" db="EMBL/GenBank/DDBJ databases">
        <title>Genome sequence of Shewanella schlegeliana JCM 11561.</title>
        <authorList>
            <person name="Zhang H."/>
            <person name="Li C."/>
        </authorList>
    </citation>
    <scope>NUCLEOTIDE SEQUENCE [LARGE SCALE GENOMIC DNA]</scope>
    <source>
        <strain evidence="2 3">JCM 11561</strain>
    </source>
</reference>
<feature type="transmembrane region" description="Helical" evidence="1">
    <location>
        <begin position="60"/>
        <end position="81"/>
    </location>
</feature>
<feature type="transmembrane region" description="Helical" evidence="1">
    <location>
        <begin position="198"/>
        <end position="220"/>
    </location>
</feature>
<gene>
    <name evidence="2" type="ORF">JMA39_10450</name>
</gene>
<keyword evidence="3" id="KW-1185">Reference proteome</keyword>
<feature type="transmembrane region" description="Helical" evidence="1">
    <location>
        <begin position="93"/>
        <end position="114"/>
    </location>
</feature>
<dbReference type="InterPro" id="IPR009339">
    <property type="entry name" value="DUF998"/>
</dbReference>
<accession>A0ABS1SYC9</accession>
<keyword evidence="1" id="KW-1133">Transmembrane helix</keyword>
<protein>
    <submittedName>
        <fullName evidence="2">DUF998 domain-containing protein</fullName>
    </submittedName>
</protein>
<organism evidence="2 3">
    <name type="scientific">Shewanella schlegeliana</name>
    <dbReference type="NCBI Taxonomy" id="190308"/>
    <lineage>
        <taxon>Bacteria</taxon>
        <taxon>Pseudomonadati</taxon>
        <taxon>Pseudomonadota</taxon>
        <taxon>Gammaproteobacteria</taxon>
        <taxon>Alteromonadales</taxon>
        <taxon>Shewanellaceae</taxon>
        <taxon>Shewanella</taxon>
    </lineage>
</organism>
<feature type="transmembrane region" description="Helical" evidence="1">
    <location>
        <begin position="12"/>
        <end position="35"/>
    </location>
</feature>
<feature type="transmembrane region" description="Helical" evidence="1">
    <location>
        <begin position="152"/>
        <end position="178"/>
    </location>
</feature>
<keyword evidence="1" id="KW-0472">Membrane</keyword>
<dbReference type="EMBL" id="JAESVD010000005">
    <property type="protein sequence ID" value="MBL4913561.1"/>
    <property type="molecule type" value="Genomic_DNA"/>
</dbReference>
<name>A0ABS1SYC9_9GAMM</name>
<dbReference type="Pfam" id="PF06197">
    <property type="entry name" value="DUF998"/>
    <property type="match status" value="1"/>
</dbReference>
<evidence type="ECO:0000313" key="2">
    <source>
        <dbReference type="EMBL" id="MBL4913561.1"/>
    </source>
</evidence>
<keyword evidence="1" id="KW-0812">Transmembrane</keyword>
<comment type="caution">
    <text evidence="2">The sequence shown here is derived from an EMBL/GenBank/DDBJ whole genome shotgun (WGS) entry which is preliminary data.</text>
</comment>
<proteinExistence type="predicted"/>
<feature type="transmembrane region" description="Helical" evidence="1">
    <location>
        <begin position="120"/>
        <end position="140"/>
    </location>
</feature>
<evidence type="ECO:0000313" key="3">
    <source>
        <dbReference type="Proteomes" id="UP000604898"/>
    </source>
</evidence>
<dbReference type="Proteomes" id="UP000604898">
    <property type="component" value="Unassembled WGS sequence"/>
</dbReference>
<sequence>MLVKKYSKVSRLAFRFGMLGIFGQVLGLVLSVLMFEQFDGTNFSFLSNTLSELGSYGHSYFAVIVNGGLFFGGLCVVLFCLLSLQLDASPWSYFFYVSLGLTYFALAATGLFPINVYHLHIIAIKYFFIFGSATLILYGLEQWIASETQGSILTYICALFAFVFMTSFLLLPLLELGFTVGDSAFYNELLAEPSRAEIWWPAIIQWASLTTFLFWTALVIKTKAVDVRS</sequence>
<evidence type="ECO:0000256" key="1">
    <source>
        <dbReference type="SAM" id="Phobius"/>
    </source>
</evidence>